<proteinExistence type="predicted"/>
<evidence type="ECO:0000256" key="1">
    <source>
        <dbReference type="ARBA" id="ARBA00023235"/>
    </source>
</evidence>
<dbReference type="InterPro" id="IPR000652">
    <property type="entry name" value="Triosephosphate_isomerase"/>
</dbReference>
<dbReference type="InterPro" id="IPR013785">
    <property type="entry name" value="Aldolase_TIM"/>
</dbReference>
<reference evidence="2" key="2">
    <citation type="submission" date="2021-09" db="EMBL/GenBank/DDBJ databases">
        <authorList>
            <person name="Gilroy R."/>
        </authorList>
    </citation>
    <scope>NUCLEOTIDE SEQUENCE</scope>
    <source>
        <strain evidence="2">CHK174-6876</strain>
    </source>
</reference>
<name>A0A921JZR2_9LACO</name>
<organism evidence="2 3">
    <name type="scientific">Ligilactobacillus acidipiscis</name>
    <dbReference type="NCBI Taxonomy" id="89059"/>
    <lineage>
        <taxon>Bacteria</taxon>
        <taxon>Bacillati</taxon>
        <taxon>Bacillota</taxon>
        <taxon>Bacilli</taxon>
        <taxon>Lactobacillales</taxon>
        <taxon>Lactobacillaceae</taxon>
        <taxon>Ligilactobacillus</taxon>
    </lineage>
</organism>
<dbReference type="Pfam" id="PF00121">
    <property type="entry name" value="TIM"/>
    <property type="match status" value="1"/>
</dbReference>
<dbReference type="EC" id="5.3.1.1" evidence="2"/>
<reference evidence="2" key="1">
    <citation type="journal article" date="2021" name="PeerJ">
        <title>Extensive microbial diversity within the chicken gut microbiome revealed by metagenomics and culture.</title>
        <authorList>
            <person name="Gilroy R."/>
            <person name="Ravi A."/>
            <person name="Getino M."/>
            <person name="Pursley I."/>
            <person name="Horton D.L."/>
            <person name="Alikhan N.F."/>
            <person name="Baker D."/>
            <person name="Gharbi K."/>
            <person name="Hall N."/>
            <person name="Watson M."/>
            <person name="Adriaenssens E.M."/>
            <person name="Foster-Nyarko E."/>
            <person name="Jarju S."/>
            <person name="Secka A."/>
            <person name="Antonio M."/>
            <person name="Oren A."/>
            <person name="Chaudhuri R.R."/>
            <person name="La Ragione R."/>
            <person name="Hildebrand F."/>
            <person name="Pallen M.J."/>
        </authorList>
    </citation>
    <scope>NUCLEOTIDE SEQUENCE</scope>
    <source>
        <strain evidence="2">CHK174-6876</strain>
    </source>
</reference>
<keyword evidence="1 2" id="KW-0413">Isomerase</keyword>
<dbReference type="SUPFAM" id="SSF51351">
    <property type="entry name" value="Triosephosphate isomerase (TIM)"/>
    <property type="match status" value="1"/>
</dbReference>
<accession>A0A921JZR2</accession>
<dbReference type="Proteomes" id="UP000707535">
    <property type="component" value="Unassembled WGS sequence"/>
</dbReference>
<dbReference type="PROSITE" id="PS51440">
    <property type="entry name" value="TIM_2"/>
    <property type="match status" value="1"/>
</dbReference>
<comment type="caution">
    <text evidence="2">The sequence shown here is derived from an EMBL/GenBank/DDBJ whole genome shotgun (WGS) entry which is preliminary data.</text>
</comment>
<dbReference type="Gene3D" id="3.20.20.70">
    <property type="entry name" value="Aldolase class I"/>
    <property type="match status" value="1"/>
</dbReference>
<evidence type="ECO:0000313" key="2">
    <source>
        <dbReference type="EMBL" id="HJE96036.1"/>
    </source>
</evidence>
<sequence>MTTIKKPFFIVNPKSYLYSNDVIKLAKITDELAKKFELDCLFTSQLIDIPSIKKETSNLIITAQHMDSLYPGRGMGKVLPEALQANGVQAVVLNHAENPLSVSILDKSIRRAKELGILSIVCSDTSAQCSAIAELHPDMMICEPTSSIGTGNISNDAYITETTNAVHSIDNNILIMQAAGVSTGKDVTKVLELGADGTGGTSGIIKSQNWAKKLTEMMSSMVKYREKM</sequence>
<gene>
    <name evidence="2" type="ORF">K8V00_00315</name>
</gene>
<dbReference type="EMBL" id="DYXG01000006">
    <property type="protein sequence ID" value="HJE96036.1"/>
    <property type="molecule type" value="Genomic_DNA"/>
</dbReference>
<protein>
    <submittedName>
        <fullName evidence="2">Triose-phosphate isomerase</fullName>
        <ecNumber evidence="2">5.3.1.1</ecNumber>
    </submittedName>
</protein>
<dbReference type="NCBIfam" id="NF003302">
    <property type="entry name" value="PRK04302.1"/>
    <property type="match status" value="1"/>
</dbReference>
<dbReference type="AlphaFoldDB" id="A0A921JZR2"/>
<dbReference type="InterPro" id="IPR035990">
    <property type="entry name" value="TIM_sf"/>
</dbReference>
<evidence type="ECO:0000313" key="3">
    <source>
        <dbReference type="Proteomes" id="UP000707535"/>
    </source>
</evidence>
<dbReference type="GO" id="GO:0004807">
    <property type="term" value="F:triose-phosphate isomerase activity"/>
    <property type="evidence" value="ECO:0007669"/>
    <property type="project" value="UniProtKB-EC"/>
</dbReference>